<dbReference type="InterPro" id="IPR004360">
    <property type="entry name" value="Glyas_Fos-R_dOase_dom"/>
</dbReference>
<dbReference type="EMBL" id="BARS01016727">
    <property type="protein sequence ID" value="GAF90092.1"/>
    <property type="molecule type" value="Genomic_DNA"/>
</dbReference>
<dbReference type="InterPro" id="IPR051785">
    <property type="entry name" value="MMCE/EMCE_epimerase"/>
</dbReference>
<dbReference type="PROSITE" id="PS51819">
    <property type="entry name" value="VOC"/>
    <property type="match status" value="1"/>
</dbReference>
<evidence type="ECO:0000313" key="3">
    <source>
        <dbReference type="EMBL" id="GAF90092.1"/>
    </source>
</evidence>
<name>X0TPL8_9ZZZZ</name>
<dbReference type="Pfam" id="PF00903">
    <property type="entry name" value="Glyoxalase"/>
    <property type="match status" value="1"/>
</dbReference>
<feature type="domain" description="VOC" evidence="2">
    <location>
        <begin position="4"/>
        <end position="144"/>
    </location>
</feature>
<sequence length="160" mass="17466">MIKGVQHFSFTVSNLEEALHFFCDLLGLKATPVREVKGERIEQILQIPAASLRISNVTTPDNGNLELIEYVAPEGARIDLKTCNVGVAHMAFEVDDIQKMYDELSTKGVKFHHAPLWAGAGALKGWGICYLKGPDGITLEFMEAPKGVKLDPATGFPVEA</sequence>
<dbReference type="PANTHER" id="PTHR43048">
    <property type="entry name" value="METHYLMALONYL-COA EPIMERASE"/>
    <property type="match status" value="1"/>
</dbReference>
<evidence type="ECO:0000256" key="1">
    <source>
        <dbReference type="ARBA" id="ARBA00022723"/>
    </source>
</evidence>
<accession>X0TPL8</accession>
<gene>
    <name evidence="3" type="ORF">S01H1_27469</name>
</gene>
<keyword evidence="1" id="KW-0479">Metal-binding</keyword>
<comment type="caution">
    <text evidence="3">The sequence shown here is derived from an EMBL/GenBank/DDBJ whole genome shotgun (WGS) entry which is preliminary data.</text>
</comment>
<dbReference type="InterPro" id="IPR029068">
    <property type="entry name" value="Glyas_Bleomycin-R_OHBP_Dase"/>
</dbReference>
<organism evidence="3">
    <name type="scientific">marine sediment metagenome</name>
    <dbReference type="NCBI Taxonomy" id="412755"/>
    <lineage>
        <taxon>unclassified sequences</taxon>
        <taxon>metagenomes</taxon>
        <taxon>ecological metagenomes</taxon>
    </lineage>
</organism>
<dbReference type="InterPro" id="IPR037523">
    <property type="entry name" value="VOC_core"/>
</dbReference>
<protein>
    <recommendedName>
        <fullName evidence="2">VOC domain-containing protein</fullName>
    </recommendedName>
</protein>
<dbReference type="SUPFAM" id="SSF54593">
    <property type="entry name" value="Glyoxalase/Bleomycin resistance protein/Dihydroxybiphenyl dioxygenase"/>
    <property type="match status" value="1"/>
</dbReference>
<dbReference type="GO" id="GO:0046872">
    <property type="term" value="F:metal ion binding"/>
    <property type="evidence" value="ECO:0007669"/>
    <property type="project" value="UniProtKB-KW"/>
</dbReference>
<dbReference type="GO" id="GO:0004493">
    <property type="term" value="F:methylmalonyl-CoA epimerase activity"/>
    <property type="evidence" value="ECO:0007669"/>
    <property type="project" value="TreeGrafter"/>
</dbReference>
<evidence type="ECO:0000259" key="2">
    <source>
        <dbReference type="PROSITE" id="PS51819"/>
    </source>
</evidence>
<reference evidence="3" key="1">
    <citation type="journal article" date="2014" name="Front. Microbiol.">
        <title>High frequency of phylogenetically diverse reductive dehalogenase-homologous genes in deep subseafloor sedimentary metagenomes.</title>
        <authorList>
            <person name="Kawai M."/>
            <person name="Futagami T."/>
            <person name="Toyoda A."/>
            <person name="Takaki Y."/>
            <person name="Nishi S."/>
            <person name="Hori S."/>
            <person name="Arai W."/>
            <person name="Tsubouchi T."/>
            <person name="Morono Y."/>
            <person name="Uchiyama I."/>
            <person name="Ito T."/>
            <person name="Fujiyama A."/>
            <person name="Inagaki F."/>
            <person name="Takami H."/>
        </authorList>
    </citation>
    <scope>NUCLEOTIDE SEQUENCE</scope>
    <source>
        <strain evidence="3">Expedition CK06-06</strain>
    </source>
</reference>
<dbReference type="AlphaFoldDB" id="X0TPL8"/>
<dbReference type="Gene3D" id="3.10.180.10">
    <property type="entry name" value="2,3-Dihydroxybiphenyl 1,2-Dioxygenase, domain 1"/>
    <property type="match status" value="1"/>
</dbReference>
<dbReference type="PANTHER" id="PTHR43048:SF5">
    <property type="entry name" value="BLR5325 PROTEIN"/>
    <property type="match status" value="1"/>
</dbReference>
<dbReference type="GO" id="GO:0046491">
    <property type="term" value="P:L-methylmalonyl-CoA metabolic process"/>
    <property type="evidence" value="ECO:0007669"/>
    <property type="project" value="TreeGrafter"/>
</dbReference>
<proteinExistence type="predicted"/>